<accession>A0A5N6EVT3</accession>
<sequence>MASYLKNAYGYILSFRSPPPPPKINITITTSSVVLHKYGAEEDEPFTLTLEATLPDRSTNKPLTVFTSNTFLISGGRELLRGLQVINTETGISNKLDEWMITACPRLAPHETPITNEYERKFITLMPGVPCRITNVVQCMSPSLLPSTSPLRIQAVIDRERDRFRPLSPKQWVEKLKDEMPSGSEEMVESELDWEIEDECEDKEEGILETARFDGLCAHTRYLEVGSTYRVELRDTMHEITWYRYGTKEEILGSRDDGDASGRRKRPERIGDHKNLRPIALVLRNTATFTVVE</sequence>
<keyword evidence="2" id="KW-1185">Reference proteome</keyword>
<dbReference type="EMBL" id="ML733419">
    <property type="protein sequence ID" value="KAB8221618.1"/>
    <property type="molecule type" value="Genomic_DNA"/>
</dbReference>
<evidence type="ECO:0000313" key="1">
    <source>
        <dbReference type="EMBL" id="KAB8221618.1"/>
    </source>
</evidence>
<evidence type="ECO:0000313" key="2">
    <source>
        <dbReference type="Proteomes" id="UP000326799"/>
    </source>
</evidence>
<proteinExistence type="predicted"/>
<protein>
    <submittedName>
        <fullName evidence="1">Uncharacterized protein</fullName>
    </submittedName>
</protein>
<name>A0A5N6EVT3_9EURO</name>
<organism evidence="1 2">
    <name type="scientific">Aspergillus novoparasiticus</name>
    <dbReference type="NCBI Taxonomy" id="986946"/>
    <lineage>
        <taxon>Eukaryota</taxon>
        <taxon>Fungi</taxon>
        <taxon>Dikarya</taxon>
        <taxon>Ascomycota</taxon>
        <taxon>Pezizomycotina</taxon>
        <taxon>Eurotiomycetes</taxon>
        <taxon>Eurotiomycetidae</taxon>
        <taxon>Eurotiales</taxon>
        <taxon>Aspergillaceae</taxon>
        <taxon>Aspergillus</taxon>
        <taxon>Aspergillus subgen. Circumdati</taxon>
    </lineage>
</organism>
<dbReference type="AlphaFoldDB" id="A0A5N6EVT3"/>
<gene>
    <name evidence="1" type="ORF">BDV33DRAFT_202357</name>
</gene>
<reference evidence="1 2" key="1">
    <citation type="submission" date="2019-04" db="EMBL/GenBank/DDBJ databases">
        <title>Fungal friends and foes A comparative genomics study of 23 Aspergillus species from section Flavi.</title>
        <authorList>
            <consortium name="DOE Joint Genome Institute"/>
            <person name="Kjaerbolling I."/>
            <person name="Vesth T.C."/>
            <person name="Frisvad J.C."/>
            <person name="Nybo J.L."/>
            <person name="Theobald S."/>
            <person name="Kildgaard S."/>
            <person name="Petersen T.I."/>
            <person name="Kuo A."/>
            <person name="Sato A."/>
            <person name="Lyhne E.K."/>
            <person name="Kogle M.E."/>
            <person name="Wiebenga A."/>
            <person name="Kun R.S."/>
            <person name="Lubbers R.J."/>
            <person name="Makela M.R."/>
            <person name="Barry K."/>
            <person name="Chovatia M."/>
            <person name="Clum A."/>
            <person name="Daum C."/>
            <person name="Haridas S."/>
            <person name="He G."/>
            <person name="LaButti K."/>
            <person name="Lipzen A."/>
            <person name="Mondo S."/>
            <person name="Pangilinan J."/>
            <person name="Riley R."/>
            <person name="Salamov A."/>
            <person name="Simmons B.A."/>
            <person name="Magnuson J.K."/>
            <person name="Henrissat B."/>
            <person name="Mortensen U.H."/>
            <person name="Larsen T.O."/>
            <person name="De vries R.P."/>
            <person name="Grigoriev I.V."/>
            <person name="Machida M."/>
            <person name="Baker S.E."/>
            <person name="Andersen M.R."/>
        </authorList>
    </citation>
    <scope>NUCLEOTIDE SEQUENCE [LARGE SCALE GENOMIC DNA]</scope>
    <source>
        <strain evidence="1 2">CBS 126849</strain>
    </source>
</reference>
<dbReference type="Proteomes" id="UP000326799">
    <property type="component" value="Unassembled WGS sequence"/>
</dbReference>